<feature type="transmembrane region" description="Helical" evidence="1">
    <location>
        <begin position="73"/>
        <end position="90"/>
    </location>
</feature>
<dbReference type="EMBL" id="CVQV01000002">
    <property type="protein sequence ID" value="CRK74277.1"/>
    <property type="molecule type" value="Genomic_DNA"/>
</dbReference>
<keyword evidence="3" id="KW-1185">Reference proteome</keyword>
<dbReference type="Pfam" id="PF20189">
    <property type="entry name" value="DUF6552"/>
    <property type="match status" value="1"/>
</dbReference>
<dbReference type="AlphaFoldDB" id="A0A0U1NHS2"/>
<dbReference type="STRING" id="282199.GCA_001049735_00304"/>
<organism evidence="2 3">
    <name type="scientific">Nereida ignava</name>
    <dbReference type="NCBI Taxonomy" id="282199"/>
    <lineage>
        <taxon>Bacteria</taxon>
        <taxon>Pseudomonadati</taxon>
        <taxon>Pseudomonadota</taxon>
        <taxon>Alphaproteobacteria</taxon>
        <taxon>Rhodobacterales</taxon>
        <taxon>Roseobacteraceae</taxon>
        <taxon>Nereida</taxon>
    </lineage>
</organism>
<sequence length="92" mass="10194">MTPDAPSVKPLIELPPAEKTQGRYVDTVKWIATIIQLIGYGLTGLNMVPYNIFFFFAGIFLWFAVGVMWKDRAIMVVHVGAFISLAAGYLNA</sequence>
<evidence type="ECO:0000313" key="2">
    <source>
        <dbReference type="EMBL" id="CRK74277.1"/>
    </source>
</evidence>
<reference evidence="2 3" key="1">
    <citation type="submission" date="2015-04" db="EMBL/GenBank/DDBJ databases">
        <authorList>
            <person name="Syromyatnikov M.Y."/>
            <person name="Popov V.N."/>
        </authorList>
    </citation>
    <scope>NUCLEOTIDE SEQUENCE [LARGE SCALE GENOMIC DNA]</scope>
    <source>
        <strain evidence="2 3">CECT 5292</strain>
    </source>
</reference>
<proteinExistence type="predicted"/>
<dbReference type="RefSeq" id="WP_233488136.1">
    <property type="nucleotide sequence ID" value="NZ_CBFHGK010000009.1"/>
</dbReference>
<keyword evidence="1" id="KW-1133">Transmembrane helix</keyword>
<gene>
    <name evidence="2" type="ORF">NIG5292_00304</name>
</gene>
<keyword evidence="1" id="KW-0472">Membrane</keyword>
<dbReference type="Proteomes" id="UP000048949">
    <property type="component" value="Unassembled WGS sequence"/>
</dbReference>
<evidence type="ECO:0008006" key="4">
    <source>
        <dbReference type="Google" id="ProtNLM"/>
    </source>
</evidence>
<keyword evidence="1" id="KW-0812">Transmembrane</keyword>
<feature type="transmembrane region" description="Helical" evidence="1">
    <location>
        <begin position="47"/>
        <end position="66"/>
    </location>
</feature>
<accession>A0A0U1NHS2</accession>
<evidence type="ECO:0000256" key="1">
    <source>
        <dbReference type="SAM" id="Phobius"/>
    </source>
</evidence>
<protein>
    <recommendedName>
        <fullName evidence="4">Ubiquinone biosynthesis methyltransferase UbiE</fullName>
    </recommendedName>
</protein>
<dbReference type="InterPro" id="IPR046682">
    <property type="entry name" value="DUF6552"/>
</dbReference>
<evidence type="ECO:0000313" key="3">
    <source>
        <dbReference type="Proteomes" id="UP000048949"/>
    </source>
</evidence>
<name>A0A0U1NHS2_9RHOB</name>